<protein>
    <submittedName>
        <fullName evidence="1">Uncharacterized protein</fullName>
    </submittedName>
</protein>
<name>A0ABS3FS86_9CYAN</name>
<accession>A0ABS3FS86</accession>
<gene>
    <name evidence="1" type="ORF">J0895_10245</name>
</gene>
<dbReference type="RefSeq" id="WP_207088003.1">
    <property type="nucleotide sequence ID" value="NZ_JAFLQW010000279.1"/>
</dbReference>
<dbReference type="Proteomes" id="UP000664844">
    <property type="component" value="Unassembled WGS sequence"/>
</dbReference>
<evidence type="ECO:0000313" key="1">
    <source>
        <dbReference type="EMBL" id="MBO0349481.1"/>
    </source>
</evidence>
<proteinExistence type="predicted"/>
<evidence type="ECO:0000313" key="2">
    <source>
        <dbReference type="Proteomes" id="UP000664844"/>
    </source>
</evidence>
<reference evidence="1 2" key="1">
    <citation type="submission" date="2021-03" db="EMBL/GenBank/DDBJ databases">
        <title>Metabolic Capacity of the Antarctic Cyanobacterium Phormidium pseudopriestleyi that Sustains Oxygenic Photosynthesis in the Presence of Hydrogen Sulfide.</title>
        <authorList>
            <person name="Lumian J.E."/>
            <person name="Jungblut A.D."/>
            <person name="Dillon M.L."/>
            <person name="Hawes I."/>
            <person name="Doran P.T."/>
            <person name="Mackey T.J."/>
            <person name="Dick G.J."/>
            <person name="Grettenberger C.L."/>
            <person name="Sumner D.Y."/>
        </authorList>
    </citation>
    <scope>NUCLEOTIDE SEQUENCE [LARGE SCALE GENOMIC DNA]</scope>
    <source>
        <strain evidence="1 2">FRX01</strain>
    </source>
</reference>
<keyword evidence="2" id="KW-1185">Reference proteome</keyword>
<dbReference type="EMBL" id="JAFLQW010000279">
    <property type="protein sequence ID" value="MBO0349481.1"/>
    <property type="molecule type" value="Genomic_DNA"/>
</dbReference>
<comment type="caution">
    <text evidence="1">The sequence shown here is derived from an EMBL/GenBank/DDBJ whole genome shotgun (WGS) entry which is preliminary data.</text>
</comment>
<organism evidence="1 2">
    <name type="scientific">Phormidium pseudopriestleyi FRX01</name>
    <dbReference type="NCBI Taxonomy" id="1759528"/>
    <lineage>
        <taxon>Bacteria</taxon>
        <taxon>Bacillati</taxon>
        <taxon>Cyanobacteriota</taxon>
        <taxon>Cyanophyceae</taxon>
        <taxon>Oscillatoriophycideae</taxon>
        <taxon>Oscillatoriales</taxon>
        <taxon>Oscillatoriaceae</taxon>
        <taxon>Phormidium</taxon>
    </lineage>
</organism>
<sequence>MAEIILKTDNPARVTELIKRAIAAEIARIEKSLKFTKKRLSYFEDKYNQPSNQLKNRLRAEDMDGGDLEYLEWAGEYQLFLDLEEQIKVLKGLEYVNP</sequence>